<dbReference type="Gene3D" id="3.90.25.10">
    <property type="entry name" value="UDP-galactose 4-epimerase, domain 1"/>
    <property type="match status" value="1"/>
</dbReference>
<reference evidence="2" key="1">
    <citation type="submission" date="2016-10" db="EMBL/GenBank/DDBJ databases">
        <authorList>
            <person name="Varghese N."/>
            <person name="Submissions S."/>
        </authorList>
    </citation>
    <scope>NUCLEOTIDE SEQUENCE [LARGE SCALE GENOMIC DNA]</scope>
    <source>
        <strain evidence="2">CGMCC 1.10223</strain>
    </source>
</reference>
<protein>
    <submittedName>
        <fullName evidence="1">Uncharacterized protein</fullName>
    </submittedName>
</protein>
<gene>
    <name evidence="1" type="ORF">SAMN04487969_109103</name>
</gene>
<organism evidence="1 2">
    <name type="scientific">Paenibacillus algorifonticola</name>
    <dbReference type="NCBI Taxonomy" id="684063"/>
    <lineage>
        <taxon>Bacteria</taxon>
        <taxon>Bacillati</taxon>
        <taxon>Bacillota</taxon>
        <taxon>Bacilli</taxon>
        <taxon>Bacillales</taxon>
        <taxon>Paenibacillaceae</taxon>
        <taxon>Paenibacillus</taxon>
    </lineage>
</organism>
<name>A0A1I2EHI9_9BACL</name>
<dbReference type="Proteomes" id="UP000183410">
    <property type="component" value="Unassembled WGS sequence"/>
</dbReference>
<dbReference type="AlphaFoldDB" id="A0A1I2EHI9"/>
<dbReference type="EMBL" id="FONN01000009">
    <property type="protein sequence ID" value="SFE91996.1"/>
    <property type="molecule type" value="Genomic_DNA"/>
</dbReference>
<evidence type="ECO:0000313" key="2">
    <source>
        <dbReference type="Proteomes" id="UP000183410"/>
    </source>
</evidence>
<sequence>MISRRCLLQEQGKEFKALEADPEEYSSLLSGAGLPKEMLQVMLSMFAAIEAGEYAEVSAEVSRITEHASVPASDYVKRLDNKKV</sequence>
<proteinExistence type="predicted"/>
<accession>A0A1I2EHI9</accession>
<evidence type="ECO:0000313" key="1">
    <source>
        <dbReference type="EMBL" id="SFE91996.1"/>
    </source>
</evidence>
<keyword evidence="2" id="KW-1185">Reference proteome</keyword>
<dbReference type="RefSeq" id="WP_046231999.1">
    <property type="nucleotide sequence ID" value="NZ_FONN01000009.1"/>
</dbReference>